<dbReference type="SUPFAM" id="SSF64484">
    <property type="entry name" value="beta and beta-prime subunits of DNA dependent RNA-polymerase"/>
    <property type="match status" value="1"/>
</dbReference>
<evidence type="ECO:0000256" key="6">
    <source>
        <dbReference type="ARBA" id="ARBA00022723"/>
    </source>
</evidence>
<dbReference type="EC" id="2.7.7.6" evidence="2"/>
<evidence type="ECO:0000256" key="1">
    <source>
        <dbReference type="ARBA" id="ARBA00004026"/>
    </source>
</evidence>
<reference evidence="12 13" key="1">
    <citation type="submission" date="2017-09" db="EMBL/GenBank/DDBJ databases">
        <title>Genome sequencing of Besnoitia besnoiti strain Bb-Ger1.</title>
        <authorList>
            <person name="Schares G."/>
            <person name="Venepally P."/>
            <person name="Lorenzi H.A."/>
        </authorList>
    </citation>
    <scope>NUCLEOTIDE SEQUENCE [LARGE SCALE GENOMIC DNA]</scope>
    <source>
        <strain evidence="12 13">Bb-Ger1</strain>
    </source>
</reference>
<evidence type="ECO:0000259" key="11">
    <source>
        <dbReference type="Pfam" id="PF05000"/>
    </source>
</evidence>
<organism evidence="12 13">
    <name type="scientific">Besnoitia besnoiti</name>
    <name type="common">Apicomplexan protozoan</name>
    <dbReference type="NCBI Taxonomy" id="94643"/>
    <lineage>
        <taxon>Eukaryota</taxon>
        <taxon>Sar</taxon>
        <taxon>Alveolata</taxon>
        <taxon>Apicomplexa</taxon>
        <taxon>Conoidasida</taxon>
        <taxon>Coccidia</taxon>
        <taxon>Eucoccidiorida</taxon>
        <taxon>Eimeriorina</taxon>
        <taxon>Sarcocystidae</taxon>
        <taxon>Besnoitia</taxon>
    </lineage>
</organism>
<evidence type="ECO:0000313" key="12">
    <source>
        <dbReference type="EMBL" id="PFH30580.1"/>
    </source>
</evidence>
<evidence type="ECO:0000256" key="3">
    <source>
        <dbReference type="ARBA" id="ARBA00022478"/>
    </source>
</evidence>
<comment type="caution">
    <text evidence="12">The sequence shown here is derived from an EMBL/GenBank/DDBJ whole genome shotgun (WGS) entry which is preliminary data.</text>
</comment>
<comment type="catalytic activity">
    <reaction evidence="8">
        <text>RNA(n) + a ribonucleoside 5'-triphosphate = RNA(n+1) + diphosphate</text>
        <dbReference type="Rhea" id="RHEA:21248"/>
        <dbReference type="Rhea" id="RHEA-COMP:14527"/>
        <dbReference type="Rhea" id="RHEA-COMP:17342"/>
        <dbReference type="ChEBI" id="CHEBI:33019"/>
        <dbReference type="ChEBI" id="CHEBI:61557"/>
        <dbReference type="ChEBI" id="CHEBI:140395"/>
        <dbReference type="EC" id="2.7.7.6"/>
    </reaction>
</comment>
<gene>
    <name evidence="12" type="ORF">BESB_086320</name>
</gene>
<feature type="domain" description="RNA polymerase Rpb1" evidence="11">
    <location>
        <begin position="99"/>
        <end position="142"/>
    </location>
</feature>
<dbReference type="InterPro" id="IPR007081">
    <property type="entry name" value="RNA_pol_Rpb1_5"/>
</dbReference>
<dbReference type="Pfam" id="PF05000">
    <property type="entry name" value="RNA_pol_Rpb1_4"/>
    <property type="match status" value="1"/>
</dbReference>
<evidence type="ECO:0000259" key="10">
    <source>
        <dbReference type="Pfam" id="PF04998"/>
    </source>
</evidence>
<dbReference type="PANTHER" id="PTHR19376">
    <property type="entry name" value="DNA-DIRECTED RNA POLYMERASE"/>
    <property type="match status" value="1"/>
</dbReference>
<evidence type="ECO:0000256" key="8">
    <source>
        <dbReference type="ARBA" id="ARBA00048552"/>
    </source>
</evidence>
<dbReference type="AlphaFoldDB" id="A0A2A9M5A4"/>
<dbReference type="GO" id="GO:0000428">
    <property type="term" value="C:DNA-directed RNA polymerase complex"/>
    <property type="evidence" value="ECO:0007669"/>
    <property type="project" value="UniProtKB-KW"/>
</dbReference>
<feature type="domain" description="RNA polymerase Rpb1" evidence="10">
    <location>
        <begin position="156"/>
        <end position="365"/>
    </location>
</feature>
<dbReference type="GeneID" id="40313558"/>
<proteinExistence type="predicted"/>
<dbReference type="OrthoDB" id="498011at2759"/>
<keyword evidence="9" id="KW-1133">Transmembrane helix</keyword>
<dbReference type="Pfam" id="PF04998">
    <property type="entry name" value="RNA_pol_Rpb1_5"/>
    <property type="match status" value="1"/>
</dbReference>
<keyword evidence="9" id="KW-0812">Transmembrane</keyword>
<evidence type="ECO:0000256" key="4">
    <source>
        <dbReference type="ARBA" id="ARBA00022679"/>
    </source>
</evidence>
<dbReference type="GO" id="GO:0006351">
    <property type="term" value="P:DNA-templated transcription"/>
    <property type="evidence" value="ECO:0007669"/>
    <property type="project" value="InterPro"/>
</dbReference>
<dbReference type="InterPro" id="IPR007083">
    <property type="entry name" value="RNA_pol_Rpb1_4"/>
</dbReference>
<keyword evidence="3" id="KW-0240">DNA-directed RNA polymerase</keyword>
<dbReference type="RefSeq" id="XP_029214593.1">
    <property type="nucleotide sequence ID" value="NW_021703914.1"/>
</dbReference>
<protein>
    <recommendedName>
        <fullName evidence="2">DNA-directed RNA polymerase</fullName>
        <ecNumber evidence="2">2.7.7.6</ecNumber>
    </recommendedName>
</protein>
<evidence type="ECO:0000256" key="9">
    <source>
        <dbReference type="SAM" id="Phobius"/>
    </source>
</evidence>
<dbReference type="Proteomes" id="UP000224006">
    <property type="component" value="Apicoplast Pltd"/>
</dbReference>
<evidence type="ECO:0000256" key="7">
    <source>
        <dbReference type="ARBA" id="ARBA00023163"/>
    </source>
</evidence>
<keyword evidence="9" id="KW-0472">Membrane</keyword>
<dbReference type="Gene3D" id="1.10.132.30">
    <property type="match status" value="1"/>
</dbReference>
<keyword evidence="4" id="KW-0808">Transferase</keyword>
<name>A0A2A9M5A4_BESBE</name>
<dbReference type="STRING" id="94643.A0A2A9M5A4"/>
<keyword evidence="13" id="KW-1185">Reference proteome</keyword>
<dbReference type="InterPro" id="IPR038120">
    <property type="entry name" value="Rpb1_funnel_sf"/>
</dbReference>
<dbReference type="InterPro" id="IPR045867">
    <property type="entry name" value="DNA-dir_RpoC_beta_prime"/>
</dbReference>
<keyword evidence="5" id="KW-0548">Nucleotidyltransferase</keyword>
<keyword evidence="6" id="KW-0479">Metal-binding</keyword>
<dbReference type="GO" id="GO:0046872">
    <property type="term" value="F:metal ion binding"/>
    <property type="evidence" value="ECO:0007669"/>
    <property type="project" value="UniProtKB-KW"/>
</dbReference>
<sequence>MYINNLQLEQRIIQKLSLAVSSKLIQELIFLGFEYALQNPINLNLEDFNSYFYLSPLLRKNEYLRLNFQFKDIFSSYKNLNILKKINSKKIYKQFFHLLTHYKLTNPFYSSLHIMMNTGAKANWNQIRQLIGLRGFLMNARGFLFKIPIMQSFNKGLKAYEYFISCYGARKGILDTSLKTANAGYLTRRLVESIQESTIKEYSCGTTNFFTFKWNISYKGFLDLPFYLLLYGKTIQNNFKNILTGKQIFLQGFFINTTIFNKLKILLSFNKNLKLSLNSIKLCLSGRTFCSKCFGFSFSQKTFLSQGVGVLIGESIGEPVTQMTLRTFHTGGISSISLQTQFFLKNNLLNTFLLYKKRNFKICKKIKFLINYNLLSLKYLNLEYNKNFSIVLNISKKQNNIFKIKFYSLYNKYNLNKIISYFLKYKFLYLFYLKSTAIYSFKFPFYFLLIKFLYQRNFYFSSTLILNRTKNDLLFGEVLFKNSLQYIVLNNFKKWIILCLQKTIILNKCIFYYPININNIGLLCRTSFNYRYNKFFIKNYKVLNFTSKKYLNKKINNFFLSIYINYNFKNKFLLLKRNSKFRLNKEIINLFGKNLKLIMVVDSFNIQL</sequence>
<dbReference type="EMBL" id="NWUJ01000186">
    <property type="protein sequence ID" value="PFH30580.1"/>
    <property type="molecule type" value="Genomic_DNA"/>
</dbReference>
<evidence type="ECO:0000313" key="13">
    <source>
        <dbReference type="Proteomes" id="UP000224006"/>
    </source>
</evidence>
<comment type="function">
    <text evidence="1">DNA-dependent RNA polymerase catalyzes the transcription of DNA into RNA using the four ribonucleoside triphosphates as substrates.</text>
</comment>
<evidence type="ECO:0000256" key="2">
    <source>
        <dbReference type="ARBA" id="ARBA00012418"/>
    </source>
</evidence>
<feature type="transmembrane region" description="Helical" evidence="9">
    <location>
        <begin position="427"/>
        <end position="449"/>
    </location>
</feature>
<accession>A0A2A9M5A4</accession>
<dbReference type="PANTHER" id="PTHR19376:SF54">
    <property type="entry name" value="DNA-DIRECTED RNA POLYMERASE SUBUNIT BETA"/>
    <property type="match status" value="1"/>
</dbReference>
<dbReference type="GO" id="GO:0003677">
    <property type="term" value="F:DNA binding"/>
    <property type="evidence" value="ECO:0007669"/>
    <property type="project" value="InterPro"/>
</dbReference>
<keyword evidence="7" id="KW-0804">Transcription</keyword>
<dbReference type="VEuPathDB" id="ToxoDB:BESB_086320"/>
<dbReference type="GO" id="GO:0003899">
    <property type="term" value="F:DNA-directed RNA polymerase activity"/>
    <property type="evidence" value="ECO:0007669"/>
    <property type="project" value="UniProtKB-EC"/>
</dbReference>
<evidence type="ECO:0000256" key="5">
    <source>
        <dbReference type="ARBA" id="ARBA00022695"/>
    </source>
</evidence>